<dbReference type="Gene3D" id="1.10.10.10">
    <property type="entry name" value="Winged helix-like DNA-binding domain superfamily/Winged helix DNA-binding domain"/>
    <property type="match status" value="1"/>
</dbReference>
<feature type="coiled-coil region" evidence="1">
    <location>
        <begin position="441"/>
        <end position="473"/>
    </location>
</feature>
<evidence type="ECO:0000256" key="1">
    <source>
        <dbReference type="SAM" id="Coils"/>
    </source>
</evidence>
<protein>
    <recommendedName>
        <fullName evidence="5">HTH luxR-type domain-containing protein</fullName>
    </recommendedName>
</protein>
<evidence type="ECO:0000313" key="3">
    <source>
        <dbReference type="EMBL" id="PRD48832.1"/>
    </source>
</evidence>
<dbReference type="GO" id="GO:0003677">
    <property type="term" value="F:DNA binding"/>
    <property type="evidence" value="ECO:0007669"/>
    <property type="project" value="InterPro"/>
</dbReference>
<proteinExistence type="predicted"/>
<reference evidence="3 4" key="1">
    <citation type="submission" date="2018-02" db="EMBL/GenBank/DDBJ databases">
        <title>The draft genome of Sphingobacterium sp. 5JN-11.</title>
        <authorList>
            <person name="Liu L."/>
            <person name="Li L."/>
            <person name="Liang L."/>
            <person name="Zhang X."/>
            <person name="Wang T."/>
        </authorList>
    </citation>
    <scope>NUCLEOTIDE SEQUENCE [LARGE SCALE GENOMIC DNA]</scope>
    <source>
        <strain evidence="3 4">5JN-11</strain>
    </source>
</reference>
<dbReference type="EMBL" id="PVBQ01000002">
    <property type="protein sequence ID" value="PRD48832.1"/>
    <property type="molecule type" value="Genomic_DNA"/>
</dbReference>
<organism evidence="3 4">
    <name type="scientific">Sphingobacterium haloxyli</name>
    <dbReference type="NCBI Taxonomy" id="2100533"/>
    <lineage>
        <taxon>Bacteria</taxon>
        <taxon>Pseudomonadati</taxon>
        <taxon>Bacteroidota</taxon>
        <taxon>Sphingobacteriia</taxon>
        <taxon>Sphingobacteriales</taxon>
        <taxon>Sphingobacteriaceae</taxon>
        <taxon>Sphingobacterium</taxon>
    </lineage>
</organism>
<gene>
    <name evidence="3" type="ORF">C5745_02500</name>
</gene>
<dbReference type="AlphaFoldDB" id="A0A2S9J7T6"/>
<keyword evidence="2" id="KW-1133">Transmembrane helix</keyword>
<accession>A0A2S9J7T6</accession>
<feature type="transmembrane region" description="Helical" evidence="2">
    <location>
        <begin position="397"/>
        <end position="417"/>
    </location>
</feature>
<evidence type="ECO:0000313" key="4">
    <source>
        <dbReference type="Proteomes" id="UP000239711"/>
    </source>
</evidence>
<keyword evidence="2" id="KW-0472">Membrane</keyword>
<keyword evidence="4" id="KW-1185">Reference proteome</keyword>
<sequence length="601" mass="69733">MLTKIFLFITLFLICSLGHAQYILPITQQTLDTLDELQLRNKSPEAFTVLEKAIKDTDSPTDLAYLYAHQSGMYIAVDSLLKGKKLLDLSMENAEKSKSPHAKAIAYRAKAYLSNILNLPDAVVEDALTGLKYVEDSDDDLLTKYHLHYLLYSAYSKWDDEGKMEKYIRICQQYALLASNINLQANVNNGMSSMFLARYKASGQQNLLDSSYHYLDRALTLYQRSPDKISGNTSVITCINLANYFLEFSEEDLMTRRQKAYPYLDLAEEKLQRADASSEKWINVYGIKSGFAKKEGDFVLAEHYLLQGLSQLMNSSRNHFKLEYAVNKDLKEIALKNNDVKKALTYQQRAEDLLKKSFDEQQLFNAQKLEVQYETEKKDQQLKLLGEREVFRKKQNYMYGGIAVALLFGFIFMFVSYHFRLKYAVERETKLAKEKEDAEHQAAMELKIEKEEQARLKAEQELLDLKRQQLEKEALANSLIIDHKNDMLKQIQGKIREGDTSDIRKLLKEEMLLRADFDDVKKQIQELHPTFFQQLTEKAVHKLTPLDLKYCAYIYLQMTTKQIAQALHVEPQSVRMFKYRLKQKFGFGKDVDLEKFLLSLS</sequence>
<evidence type="ECO:0000256" key="2">
    <source>
        <dbReference type="SAM" id="Phobius"/>
    </source>
</evidence>
<keyword evidence="2" id="KW-0812">Transmembrane</keyword>
<keyword evidence="1" id="KW-0175">Coiled coil</keyword>
<dbReference type="GO" id="GO:0006355">
    <property type="term" value="P:regulation of DNA-templated transcription"/>
    <property type="evidence" value="ECO:0007669"/>
    <property type="project" value="InterPro"/>
</dbReference>
<dbReference type="Proteomes" id="UP000239711">
    <property type="component" value="Unassembled WGS sequence"/>
</dbReference>
<name>A0A2S9J7T6_9SPHI</name>
<evidence type="ECO:0008006" key="5">
    <source>
        <dbReference type="Google" id="ProtNLM"/>
    </source>
</evidence>
<dbReference type="InterPro" id="IPR016032">
    <property type="entry name" value="Sig_transdc_resp-reg_C-effctor"/>
</dbReference>
<comment type="caution">
    <text evidence="3">The sequence shown here is derived from an EMBL/GenBank/DDBJ whole genome shotgun (WGS) entry which is preliminary data.</text>
</comment>
<dbReference type="InterPro" id="IPR036388">
    <property type="entry name" value="WH-like_DNA-bd_sf"/>
</dbReference>
<dbReference type="SUPFAM" id="SSF46894">
    <property type="entry name" value="C-terminal effector domain of the bipartite response regulators"/>
    <property type="match status" value="1"/>
</dbReference>